<feature type="domain" description="Aminoglycoside phosphotransferase" evidence="1">
    <location>
        <begin position="56"/>
        <end position="257"/>
    </location>
</feature>
<dbReference type="SUPFAM" id="SSF56112">
    <property type="entry name" value="Protein kinase-like (PK-like)"/>
    <property type="match status" value="1"/>
</dbReference>
<accession>A0A1C6V609</accession>
<evidence type="ECO:0000259" key="1">
    <source>
        <dbReference type="Pfam" id="PF01636"/>
    </source>
</evidence>
<sequence length="323" mass="34000">MIPPSPYPVPHHSTARRPAWTSLPPALRAAVADRLGAPVVAARTAGAGFTSGFAALLSTADGGQVFVKAASTAEQPHLVDWYAREAAILARLPGGLPVPRPRWTLSEAGWFALGLDALPGRIPRLPWESTELTATLTGYARVAAALAEPPAELTGLGLPHLADLARQDILWWEEVAAGREPPPVSPAGTLDRLDELVALESRLPGYAAGATGLIHGDLRADNVLVDPAGRAWFCDWPWLCHGPPWFDLVTLLLSAYADGLDADALFADHPASAGAPADALDASLAALAGYHLVNAATPAPLSAHQRWSGTQALGWLARRQGWC</sequence>
<dbReference type="STRING" id="683228.GA0070617_4628"/>
<gene>
    <name evidence="2" type="ORF">GA0070617_4628</name>
</gene>
<reference evidence="2 3" key="1">
    <citation type="submission" date="2016-06" db="EMBL/GenBank/DDBJ databases">
        <authorList>
            <person name="Kjaerup R.B."/>
            <person name="Dalgaard T.S."/>
            <person name="Juul-Madsen H.R."/>
        </authorList>
    </citation>
    <scope>NUCLEOTIDE SEQUENCE [LARGE SCALE GENOMIC DNA]</scope>
    <source>
        <strain evidence="2 3">DSM 45577</strain>
    </source>
</reference>
<evidence type="ECO:0000313" key="2">
    <source>
        <dbReference type="EMBL" id="SCL61320.1"/>
    </source>
</evidence>
<dbReference type="GO" id="GO:0016740">
    <property type="term" value="F:transferase activity"/>
    <property type="evidence" value="ECO:0007669"/>
    <property type="project" value="UniProtKB-KW"/>
</dbReference>
<dbReference type="Gene3D" id="3.30.200.20">
    <property type="entry name" value="Phosphorylase Kinase, domain 1"/>
    <property type="match status" value="1"/>
</dbReference>
<dbReference type="AlphaFoldDB" id="A0A1C6V609"/>
<keyword evidence="2" id="KW-0808">Transferase</keyword>
<dbReference type="EMBL" id="FMIA01000002">
    <property type="protein sequence ID" value="SCL61320.1"/>
    <property type="molecule type" value="Genomic_DNA"/>
</dbReference>
<dbReference type="InterPro" id="IPR002575">
    <property type="entry name" value="Aminoglycoside_PTrfase"/>
</dbReference>
<keyword evidence="3" id="KW-1185">Reference proteome</keyword>
<dbReference type="InterPro" id="IPR011009">
    <property type="entry name" value="Kinase-like_dom_sf"/>
</dbReference>
<evidence type="ECO:0000313" key="3">
    <source>
        <dbReference type="Proteomes" id="UP000198937"/>
    </source>
</evidence>
<dbReference type="Gene3D" id="3.90.1200.10">
    <property type="match status" value="1"/>
</dbReference>
<proteinExistence type="predicted"/>
<dbReference type="Pfam" id="PF01636">
    <property type="entry name" value="APH"/>
    <property type="match status" value="1"/>
</dbReference>
<protein>
    <submittedName>
        <fullName evidence="2">Phosphotransferase enzyme family protein</fullName>
    </submittedName>
</protein>
<name>A0A1C6V609_9ACTN</name>
<organism evidence="2 3">
    <name type="scientific">Micromonospora yangpuensis</name>
    <dbReference type="NCBI Taxonomy" id="683228"/>
    <lineage>
        <taxon>Bacteria</taxon>
        <taxon>Bacillati</taxon>
        <taxon>Actinomycetota</taxon>
        <taxon>Actinomycetes</taxon>
        <taxon>Micromonosporales</taxon>
        <taxon>Micromonosporaceae</taxon>
        <taxon>Micromonospora</taxon>
    </lineage>
</organism>
<dbReference type="Proteomes" id="UP000198937">
    <property type="component" value="Unassembled WGS sequence"/>
</dbReference>